<keyword evidence="3 5" id="KW-1133">Transmembrane helix</keyword>
<dbReference type="RefSeq" id="WP_053967069.1">
    <property type="nucleotide sequence ID" value="NZ_JAWJXX010000021.1"/>
</dbReference>
<feature type="transmembrane region" description="Helical" evidence="5">
    <location>
        <begin position="102"/>
        <end position="120"/>
    </location>
</feature>
<dbReference type="STRING" id="1705562.AMS69_05375"/>
<evidence type="ECO:0000313" key="8">
    <source>
        <dbReference type="Proteomes" id="UP000037729"/>
    </source>
</evidence>
<dbReference type="AlphaFoldDB" id="A0A0N0U9C9"/>
<evidence type="ECO:0000256" key="5">
    <source>
        <dbReference type="SAM" id="Phobius"/>
    </source>
</evidence>
<keyword evidence="2 5" id="KW-0812">Transmembrane</keyword>
<evidence type="ECO:0000313" key="7">
    <source>
        <dbReference type="EMBL" id="KOX93364.1"/>
    </source>
</evidence>
<evidence type="ECO:0000256" key="3">
    <source>
        <dbReference type="ARBA" id="ARBA00022989"/>
    </source>
</evidence>
<evidence type="ECO:0000256" key="1">
    <source>
        <dbReference type="ARBA" id="ARBA00004141"/>
    </source>
</evidence>
<evidence type="ECO:0000259" key="6">
    <source>
        <dbReference type="Pfam" id="PF01699"/>
    </source>
</evidence>
<dbReference type="InterPro" id="IPR044880">
    <property type="entry name" value="NCX_ion-bd_dom_sf"/>
</dbReference>
<keyword evidence="8" id="KW-1185">Reference proteome</keyword>
<comment type="caution">
    <text evidence="7">The sequence shown here is derived from an EMBL/GenBank/DDBJ whole genome shotgun (WGS) entry which is preliminary data.</text>
</comment>
<feature type="transmembrane region" description="Helical" evidence="5">
    <location>
        <begin position="170"/>
        <end position="197"/>
    </location>
</feature>
<dbReference type="PANTHER" id="PTHR10846">
    <property type="entry name" value="SODIUM/POTASSIUM/CALCIUM EXCHANGER"/>
    <property type="match status" value="1"/>
</dbReference>
<dbReference type="Proteomes" id="UP000037729">
    <property type="component" value="Unassembled WGS sequence"/>
</dbReference>
<gene>
    <name evidence="7" type="ORF">AMS69_05375</name>
</gene>
<evidence type="ECO:0000256" key="2">
    <source>
        <dbReference type="ARBA" id="ARBA00022692"/>
    </source>
</evidence>
<dbReference type="GO" id="GO:0005262">
    <property type="term" value="F:calcium channel activity"/>
    <property type="evidence" value="ECO:0007669"/>
    <property type="project" value="TreeGrafter"/>
</dbReference>
<dbReference type="GO" id="GO:0005886">
    <property type="term" value="C:plasma membrane"/>
    <property type="evidence" value="ECO:0007669"/>
    <property type="project" value="TreeGrafter"/>
</dbReference>
<dbReference type="InterPro" id="IPR004837">
    <property type="entry name" value="NaCa_Exmemb"/>
</dbReference>
<feature type="transmembrane region" description="Helical" evidence="5">
    <location>
        <begin position="30"/>
        <end position="49"/>
    </location>
</feature>
<dbReference type="PANTHER" id="PTHR10846:SF8">
    <property type="entry name" value="INNER MEMBRANE PROTEIN YRBG"/>
    <property type="match status" value="1"/>
</dbReference>
<accession>A0A0N0U9C9</accession>
<feature type="domain" description="Sodium/calcium exchanger membrane region" evidence="6">
    <location>
        <begin position="6"/>
        <end position="140"/>
    </location>
</feature>
<comment type="subcellular location">
    <subcellularLocation>
        <location evidence="1">Membrane</location>
        <topology evidence="1">Multi-pass membrane protein</topology>
    </subcellularLocation>
</comment>
<protein>
    <submittedName>
        <fullName evidence="7">Sodium:calcium antiporter</fullName>
    </submittedName>
</protein>
<evidence type="ECO:0000256" key="4">
    <source>
        <dbReference type="ARBA" id="ARBA00023136"/>
    </source>
</evidence>
<proteinExistence type="predicted"/>
<feature type="transmembrane region" description="Helical" evidence="5">
    <location>
        <begin position="262"/>
        <end position="283"/>
    </location>
</feature>
<organism evidence="7 8">
    <name type="scientific">Haloarcula rubripromontorii</name>
    <dbReference type="NCBI Taxonomy" id="1705562"/>
    <lineage>
        <taxon>Archaea</taxon>
        <taxon>Methanobacteriati</taxon>
        <taxon>Methanobacteriota</taxon>
        <taxon>Stenosarchaea group</taxon>
        <taxon>Halobacteria</taxon>
        <taxon>Halobacteriales</taxon>
        <taxon>Haloarculaceae</taxon>
        <taxon>Haloarcula</taxon>
    </lineage>
</organism>
<keyword evidence="4 5" id="KW-0472">Membrane</keyword>
<reference evidence="7 8" key="1">
    <citation type="submission" date="2015-08" db="EMBL/GenBank/DDBJ databases">
        <title>Genomes of Isolates from Cabo Rojo, PR.</title>
        <authorList>
            <person name="Sanchez-Nieves R.L."/>
            <person name="Montalvo-Rodriguez R."/>
        </authorList>
    </citation>
    <scope>NUCLEOTIDE SEQUENCE [LARGE SCALE GENOMIC DNA]</scope>
    <source>
        <strain evidence="7 8">SL3</strain>
    </source>
</reference>
<sequence length="306" mass="31562">MTLLDAAGFLTGLALLLVGADRTVRSAAELALYYGISTFFVGVTVVSVGTSIPEMTTSVYAATYGAGDLLVGNIVGSETAQITLAIGIVALISPIAAERRNVLIYGGAMVLAMIIMILTLEDGITRSEGLLMMLAYLMFIHDLYSNEGGEEITEEVIEDEEPPARTLPQIALGIGLVIVGGHLLVTNGVAIATVAGIPEYVIGVLTGLGTTAPEIAVAGIAAHEGREGISVGSLLGSNITDPVFSLGVGALVADVTLADPGAVVASVTYMLVVSLAVLGLLYWRRGIDRRSALVCLGLYLPSLALF</sequence>
<feature type="domain" description="Sodium/calcium exchanger membrane region" evidence="6">
    <location>
        <begin position="170"/>
        <end position="304"/>
    </location>
</feature>
<dbReference type="Pfam" id="PF01699">
    <property type="entry name" value="Na_Ca_ex"/>
    <property type="match status" value="2"/>
</dbReference>
<name>A0A0N0U9C9_9EURY</name>
<dbReference type="GO" id="GO:0006874">
    <property type="term" value="P:intracellular calcium ion homeostasis"/>
    <property type="evidence" value="ECO:0007669"/>
    <property type="project" value="TreeGrafter"/>
</dbReference>
<dbReference type="InterPro" id="IPR004481">
    <property type="entry name" value="K/Na/Ca-exchanger"/>
</dbReference>
<dbReference type="PATRIC" id="fig|1705562.3.peg.2126"/>
<dbReference type="Gene3D" id="1.20.1420.30">
    <property type="entry name" value="NCX, central ion-binding region"/>
    <property type="match status" value="1"/>
</dbReference>
<feature type="transmembrane region" description="Helical" evidence="5">
    <location>
        <begin position="70"/>
        <end position="96"/>
    </location>
</feature>
<dbReference type="EMBL" id="LIUF01000002">
    <property type="protein sequence ID" value="KOX93364.1"/>
    <property type="molecule type" value="Genomic_DNA"/>
</dbReference>
<dbReference type="GO" id="GO:0008273">
    <property type="term" value="F:calcium, potassium:sodium antiporter activity"/>
    <property type="evidence" value="ECO:0007669"/>
    <property type="project" value="TreeGrafter"/>
</dbReference>
<dbReference type="OrthoDB" id="142185at2157"/>